<reference evidence="3" key="1">
    <citation type="submission" date="2014-06" db="EMBL/GenBank/DDBJ databases">
        <title>Key roles for freshwater Actinobacteria revealed by deep metagenomic sequencing.</title>
        <authorList>
            <person name="Ghai R."/>
            <person name="Mizuno C.M."/>
            <person name="Picazo A."/>
            <person name="Camacho A."/>
            <person name="Rodriguez-Valera F."/>
        </authorList>
    </citation>
    <scope>NUCLEOTIDE SEQUENCE</scope>
</reference>
<sequence>MSPATLARVMIASDDAFELTTMSAALRLHGINIIGEASNKIIAENTFRSLQPEVLIIDLMFANADAVGIITGLRKTNPDLGIVLMTACPDLRLLGVSEKNLPKGVQIVLKRSVADLSVLSFAISQSLESSSKGANAQWVTTHASLHENAFLTILSEFTDIQVATLRLVAQGLSNSEIAKVRFVSEKSVEQIVARIAQHLKVSPERSKNLRVVITGEYFKWIGAPRHI</sequence>
<dbReference type="Gene3D" id="1.10.10.10">
    <property type="entry name" value="Winged helix-like DNA-binding domain superfamily/Winged helix DNA-binding domain"/>
    <property type="match status" value="1"/>
</dbReference>
<dbReference type="AlphaFoldDB" id="A0A094QC75"/>
<name>A0A094QC75_9ZZZZ</name>
<dbReference type="SUPFAM" id="SSF52172">
    <property type="entry name" value="CheY-like"/>
    <property type="match status" value="1"/>
</dbReference>
<comment type="caution">
    <text evidence="3">The sequence shown here is derived from an EMBL/GenBank/DDBJ whole genome shotgun (WGS) entry which is preliminary data.</text>
</comment>
<dbReference type="InterPro" id="IPR001789">
    <property type="entry name" value="Sig_transdc_resp-reg_receiver"/>
</dbReference>
<protein>
    <recommendedName>
        <fullName evidence="2">Response regulatory domain-containing protein</fullName>
    </recommendedName>
</protein>
<gene>
    <name evidence="3" type="ORF">GM51_6070</name>
</gene>
<evidence type="ECO:0000313" key="3">
    <source>
        <dbReference type="EMBL" id="KGA19774.1"/>
    </source>
</evidence>
<evidence type="ECO:0000256" key="1">
    <source>
        <dbReference type="ARBA" id="ARBA00023125"/>
    </source>
</evidence>
<dbReference type="GO" id="GO:0000160">
    <property type="term" value="P:phosphorelay signal transduction system"/>
    <property type="evidence" value="ECO:0007669"/>
    <property type="project" value="InterPro"/>
</dbReference>
<dbReference type="GO" id="GO:0003677">
    <property type="term" value="F:DNA binding"/>
    <property type="evidence" value="ECO:0007669"/>
    <property type="project" value="UniProtKB-KW"/>
</dbReference>
<dbReference type="InterPro" id="IPR016032">
    <property type="entry name" value="Sig_transdc_resp-reg_C-effctor"/>
</dbReference>
<dbReference type="PANTHER" id="PTHR45566:SF2">
    <property type="entry name" value="NARL SUBFAMILY"/>
    <property type="match status" value="1"/>
</dbReference>
<dbReference type="InterPro" id="IPR000792">
    <property type="entry name" value="Tscrpt_reg_LuxR_C"/>
</dbReference>
<dbReference type="SUPFAM" id="SSF46894">
    <property type="entry name" value="C-terminal effector domain of the bipartite response regulators"/>
    <property type="match status" value="1"/>
</dbReference>
<dbReference type="InterPro" id="IPR011006">
    <property type="entry name" value="CheY-like_superfamily"/>
</dbReference>
<dbReference type="Gene3D" id="3.40.50.2300">
    <property type="match status" value="1"/>
</dbReference>
<keyword evidence="1" id="KW-0238">DNA-binding</keyword>
<dbReference type="EMBL" id="JNSL01000027">
    <property type="protein sequence ID" value="KGA19774.1"/>
    <property type="molecule type" value="Genomic_DNA"/>
</dbReference>
<dbReference type="GO" id="GO:0006355">
    <property type="term" value="P:regulation of DNA-templated transcription"/>
    <property type="evidence" value="ECO:0007669"/>
    <property type="project" value="InterPro"/>
</dbReference>
<proteinExistence type="predicted"/>
<dbReference type="PROSITE" id="PS50110">
    <property type="entry name" value="RESPONSE_REGULATORY"/>
    <property type="match status" value="1"/>
</dbReference>
<feature type="domain" description="Response regulatory" evidence="2">
    <location>
        <begin position="8"/>
        <end position="126"/>
    </location>
</feature>
<dbReference type="PANTHER" id="PTHR45566">
    <property type="entry name" value="HTH-TYPE TRANSCRIPTIONAL REGULATOR YHJB-RELATED"/>
    <property type="match status" value="1"/>
</dbReference>
<dbReference type="Pfam" id="PF00196">
    <property type="entry name" value="GerE"/>
    <property type="match status" value="1"/>
</dbReference>
<organism evidence="3">
    <name type="scientific">freshwater metagenome</name>
    <dbReference type="NCBI Taxonomy" id="449393"/>
    <lineage>
        <taxon>unclassified sequences</taxon>
        <taxon>metagenomes</taxon>
        <taxon>ecological metagenomes</taxon>
    </lineage>
</organism>
<dbReference type="InterPro" id="IPR036388">
    <property type="entry name" value="WH-like_DNA-bd_sf"/>
</dbReference>
<dbReference type="InterPro" id="IPR051015">
    <property type="entry name" value="EvgA-like"/>
</dbReference>
<evidence type="ECO:0000259" key="2">
    <source>
        <dbReference type="PROSITE" id="PS50110"/>
    </source>
</evidence>
<accession>A0A094QC75</accession>
<dbReference type="SMART" id="SM00421">
    <property type="entry name" value="HTH_LUXR"/>
    <property type="match status" value="1"/>
</dbReference>